<reference evidence="1 2" key="1">
    <citation type="journal article" date="2019" name="Commun. Biol.">
        <title>The bagworm genome reveals a unique fibroin gene that provides high tensile strength.</title>
        <authorList>
            <person name="Kono N."/>
            <person name="Nakamura H."/>
            <person name="Ohtoshi R."/>
            <person name="Tomita M."/>
            <person name="Numata K."/>
            <person name="Arakawa K."/>
        </authorList>
    </citation>
    <scope>NUCLEOTIDE SEQUENCE [LARGE SCALE GENOMIC DNA]</scope>
</reference>
<dbReference type="Proteomes" id="UP000299102">
    <property type="component" value="Unassembled WGS sequence"/>
</dbReference>
<dbReference type="OrthoDB" id="6084504at2759"/>
<dbReference type="AlphaFoldDB" id="A0A4C1V377"/>
<proteinExistence type="predicted"/>
<protein>
    <submittedName>
        <fullName evidence="1">Uncharacterized protein</fullName>
    </submittedName>
</protein>
<accession>A0A4C1V377</accession>
<dbReference type="EMBL" id="BGZK01000263">
    <property type="protein sequence ID" value="GBP32675.1"/>
    <property type="molecule type" value="Genomic_DNA"/>
</dbReference>
<comment type="caution">
    <text evidence="1">The sequence shown here is derived from an EMBL/GenBank/DDBJ whole genome shotgun (WGS) entry which is preliminary data.</text>
</comment>
<gene>
    <name evidence="1" type="ORF">EVAR_16837_1</name>
</gene>
<keyword evidence="2" id="KW-1185">Reference proteome</keyword>
<organism evidence="1 2">
    <name type="scientific">Eumeta variegata</name>
    <name type="common">Bagworm moth</name>
    <name type="synonym">Eumeta japonica</name>
    <dbReference type="NCBI Taxonomy" id="151549"/>
    <lineage>
        <taxon>Eukaryota</taxon>
        <taxon>Metazoa</taxon>
        <taxon>Ecdysozoa</taxon>
        <taxon>Arthropoda</taxon>
        <taxon>Hexapoda</taxon>
        <taxon>Insecta</taxon>
        <taxon>Pterygota</taxon>
        <taxon>Neoptera</taxon>
        <taxon>Endopterygota</taxon>
        <taxon>Lepidoptera</taxon>
        <taxon>Glossata</taxon>
        <taxon>Ditrysia</taxon>
        <taxon>Tineoidea</taxon>
        <taxon>Psychidae</taxon>
        <taxon>Oiketicinae</taxon>
        <taxon>Eumeta</taxon>
    </lineage>
</organism>
<name>A0A4C1V377_EUMVA</name>
<evidence type="ECO:0000313" key="1">
    <source>
        <dbReference type="EMBL" id="GBP32675.1"/>
    </source>
</evidence>
<evidence type="ECO:0000313" key="2">
    <source>
        <dbReference type="Proteomes" id="UP000299102"/>
    </source>
</evidence>
<sequence>MQLFISERIFRIGPAILAITDYKHTVLTTHEKVGQNQVRRAAARCRRRQLVTHTARRGARAESTDCPPQLNRKAVNSALTNEFLTQFFLNHHIHLPRTKCANDGSASDRMPKINVFAHQRAASQTSGLDWLVCNLVLHRFYEDSSQYDSDGINRFVVERQIRGSAVGCMLHVNACCSAVFADLTTNLKRTVCELVASAAPGRVRYELTASTSSGGAAHLVVLFEQTSAPRDFARLFVNMITYY</sequence>